<dbReference type="STRING" id="526221.C9SDD9"/>
<gene>
    <name evidence="3" type="ORF">VDBG_03200</name>
</gene>
<dbReference type="SUPFAM" id="SSF57701">
    <property type="entry name" value="Zn2/Cys6 DNA-binding domain"/>
    <property type="match status" value="1"/>
</dbReference>
<keyword evidence="4" id="KW-1185">Reference proteome</keyword>
<dbReference type="eggNOG" id="ENOG502QR47">
    <property type="taxonomic scope" value="Eukaryota"/>
</dbReference>
<evidence type="ECO:0000259" key="2">
    <source>
        <dbReference type="PROSITE" id="PS50048"/>
    </source>
</evidence>
<sequence length="567" mass="63811">MALATVQASACYQSRDVPAPHNTSQYCGLRRPSSPSVSFFFVDDEHLSPVAASPDNDLTRSPLAGDPSINCDDDEQNVAGTTGITKKRRLGTTDFTRRKRAVTACQFCRVRKTRCDNTRPRCGYCTRHKARCIYGEETEEPVNNSGSAANLATNHQEVLARLDELKDMLQGGQSSVNTSKSIVGLSPALSSPQENTSSSSRSMPDDQFVHFSKRFLAIVHPRNPILDGHDLLHHARLVEENGLQWDSASCLVLIACALGSYTLPWVKPSQIPDIGDAWQGSTVFEKENRATAEAYYAAALKRVGPLDFRPSGLNDFSYPDAFPEPPEDLEFTATEMSSGTGERPNCVDDTHSRINERGWCYYLSEISLRRTIDETVALLYQKGEAYWLQNSSQLVRHYWGSERQIASWQYHIPAIVKFNDNEPPDEEFACYLWFRALEWREYTLRPILYCVLHSSPERTATVEEKELAQAALEIYETVIPQRLYALRHGGSWFAARRTFTSAALILAVVINPGSGLVPSKRWPSLVQSAICVLRYWGQVARDIRLAATILTEMYEKTRQHIEYTYTD</sequence>
<dbReference type="Pfam" id="PF00172">
    <property type="entry name" value="Zn_clus"/>
    <property type="match status" value="1"/>
</dbReference>
<protein>
    <submittedName>
        <fullName evidence="3">C6 zinc finger domain-containing protein</fullName>
    </submittedName>
</protein>
<dbReference type="SMART" id="SM00066">
    <property type="entry name" value="GAL4"/>
    <property type="match status" value="1"/>
</dbReference>
<dbReference type="GeneID" id="9533218"/>
<dbReference type="PROSITE" id="PS00463">
    <property type="entry name" value="ZN2_CY6_FUNGAL_1"/>
    <property type="match status" value="1"/>
</dbReference>
<dbReference type="RefSeq" id="XP_003007061.1">
    <property type="nucleotide sequence ID" value="XM_003007015.1"/>
</dbReference>
<proteinExistence type="predicted"/>
<dbReference type="KEGG" id="val:VDBG_03200"/>
<dbReference type="HOGENOM" id="CLU_004835_2_0_1"/>
<dbReference type="AlphaFoldDB" id="C9SDD9"/>
<evidence type="ECO:0000313" key="4">
    <source>
        <dbReference type="Proteomes" id="UP000008698"/>
    </source>
</evidence>
<dbReference type="GO" id="GO:0008270">
    <property type="term" value="F:zinc ion binding"/>
    <property type="evidence" value="ECO:0007669"/>
    <property type="project" value="InterPro"/>
</dbReference>
<dbReference type="CDD" id="cd00067">
    <property type="entry name" value="GAL4"/>
    <property type="match status" value="1"/>
</dbReference>
<evidence type="ECO:0000313" key="3">
    <source>
        <dbReference type="EMBL" id="EEY17091.1"/>
    </source>
</evidence>
<organism evidence="4">
    <name type="scientific">Verticillium alfalfae (strain VaMs.102 / ATCC MYA-4576 / FGSC 10136)</name>
    <name type="common">Verticillium wilt of alfalfa</name>
    <name type="synonym">Verticillium albo-atrum</name>
    <dbReference type="NCBI Taxonomy" id="526221"/>
    <lineage>
        <taxon>Eukaryota</taxon>
        <taxon>Fungi</taxon>
        <taxon>Dikarya</taxon>
        <taxon>Ascomycota</taxon>
        <taxon>Pezizomycotina</taxon>
        <taxon>Sordariomycetes</taxon>
        <taxon>Hypocreomycetidae</taxon>
        <taxon>Glomerellales</taxon>
        <taxon>Plectosphaerellaceae</taxon>
        <taxon>Verticillium</taxon>
    </lineage>
</organism>
<dbReference type="InterPro" id="IPR001138">
    <property type="entry name" value="Zn2Cys6_DnaBD"/>
</dbReference>
<dbReference type="GO" id="GO:0000981">
    <property type="term" value="F:DNA-binding transcription factor activity, RNA polymerase II-specific"/>
    <property type="evidence" value="ECO:0007669"/>
    <property type="project" value="InterPro"/>
</dbReference>
<name>C9SDD9_VERA1</name>
<keyword evidence="1" id="KW-0539">Nucleus</keyword>
<dbReference type="PANTHER" id="PTHR47785:SF5">
    <property type="entry name" value="ZN(II)2CYS6 TRANSCRIPTION FACTOR (EUROFUNG)"/>
    <property type="match status" value="1"/>
</dbReference>
<dbReference type="Proteomes" id="UP000008698">
    <property type="component" value="Unassembled WGS sequence"/>
</dbReference>
<dbReference type="PANTHER" id="PTHR47785">
    <property type="entry name" value="ZN(II)2CYS6 TRANSCRIPTION FACTOR (EUROFUNG)-RELATED-RELATED"/>
    <property type="match status" value="1"/>
</dbReference>
<reference evidence="4" key="1">
    <citation type="journal article" date="2011" name="PLoS Pathog.">
        <title>Comparative genomics yields insights into niche adaptation of plant vascular wilt pathogens.</title>
        <authorList>
            <person name="Klosterman S.J."/>
            <person name="Subbarao K.V."/>
            <person name="Kang S."/>
            <person name="Veronese P."/>
            <person name="Gold S.E."/>
            <person name="Thomma B.P.H.J."/>
            <person name="Chen Z."/>
            <person name="Henrissat B."/>
            <person name="Lee Y.-H."/>
            <person name="Park J."/>
            <person name="Garcia-Pedrajas M.D."/>
            <person name="Barbara D.J."/>
            <person name="Anchieta A."/>
            <person name="de Jonge R."/>
            <person name="Santhanam P."/>
            <person name="Maruthachalam K."/>
            <person name="Atallah Z."/>
            <person name="Amyotte S.G."/>
            <person name="Paz Z."/>
            <person name="Inderbitzin P."/>
            <person name="Hayes R.J."/>
            <person name="Heiman D.I."/>
            <person name="Young S."/>
            <person name="Zeng Q."/>
            <person name="Engels R."/>
            <person name="Galagan J."/>
            <person name="Cuomo C.A."/>
            <person name="Dobinson K.F."/>
            <person name="Ma L.-J."/>
        </authorList>
    </citation>
    <scope>NUCLEOTIDE SEQUENCE [LARGE SCALE GENOMIC DNA]</scope>
    <source>
        <strain evidence="4">VaMs.102 / ATCC MYA-4576 / FGSC 10136</strain>
    </source>
</reference>
<evidence type="ECO:0000256" key="1">
    <source>
        <dbReference type="ARBA" id="ARBA00023242"/>
    </source>
</evidence>
<dbReference type="InterPro" id="IPR053181">
    <property type="entry name" value="EcdB-like_regulator"/>
</dbReference>
<dbReference type="EMBL" id="DS985216">
    <property type="protein sequence ID" value="EEY17091.1"/>
    <property type="molecule type" value="Genomic_DNA"/>
</dbReference>
<dbReference type="InterPro" id="IPR036864">
    <property type="entry name" value="Zn2-C6_fun-type_DNA-bd_sf"/>
</dbReference>
<dbReference type="PROSITE" id="PS50048">
    <property type="entry name" value="ZN2_CY6_FUNGAL_2"/>
    <property type="match status" value="1"/>
</dbReference>
<accession>C9SDD9</accession>
<dbReference type="OMA" id="GMECNYP"/>
<feature type="domain" description="Zn(2)-C6 fungal-type" evidence="2">
    <location>
        <begin position="104"/>
        <end position="134"/>
    </location>
</feature>
<dbReference type="CDD" id="cd12148">
    <property type="entry name" value="fungal_TF_MHR"/>
    <property type="match status" value="1"/>
</dbReference>
<dbReference type="OrthoDB" id="4356994at2759"/>
<dbReference type="Gene3D" id="4.10.240.10">
    <property type="entry name" value="Zn(2)-C6 fungal-type DNA-binding domain"/>
    <property type="match status" value="1"/>
</dbReference>